<evidence type="ECO:0000256" key="7">
    <source>
        <dbReference type="SAM" id="MobiDB-lite"/>
    </source>
</evidence>
<keyword evidence="11" id="KW-1185">Reference proteome</keyword>
<dbReference type="PANTHER" id="PTHR37984:SF5">
    <property type="entry name" value="PROTEIN NYNRIN-LIKE"/>
    <property type="match status" value="1"/>
</dbReference>
<evidence type="ECO:0000256" key="4">
    <source>
        <dbReference type="ARBA" id="ARBA00022759"/>
    </source>
</evidence>
<dbReference type="GO" id="GO:0003964">
    <property type="term" value="F:RNA-directed DNA polymerase activity"/>
    <property type="evidence" value="ECO:0007669"/>
    <property type="project" value="UniProtKB-KW"/>
</dbReference>
<feature type="domain" description="Reverse transcriptase" evidence="8">
    <location>
        <begin position="366"/>
        <end position="556"/>
    </location>
</feature>
<sequence>MEEETAGKESTLILGRPFLMTARTKIDVYSGTLSMEFGDTLVQFNIFEAMKHPTEDHSHFGIDLLDEIVEEYFQLNSSSEDIEKFAGSPDEISCLGVADEEVDHEEVQDLPNSEDDHSDIANLDFEVELSNLINQVCNLENSDSITNIEVKVAETKESLIIQLATIFTTEIKSARIGRVKENIKVDSNPTRTEATESSQPKAKIMLAHLVPSRDQVGQTDPSPLIEESPSPPPMELKPLSSHLKYAYMDSEQQLPVIIAYMDSEEQEDKLLKVLRQHKKEIGWKLSNLPGINPSICMHRILMEEEVKPIRQQQRRLNLTLLDVVKKEVTKLLVARIIYPISNSQWVSLVQVVAKKSGMTVARNQHDELNSWRVCIDYRRLNQATRKDHFPLPFIDQVLEKLTRKSHYYFLDGFSGYMKIHIALEDQHKTTFTCPFGTFAYTRMPFGLCNAPSTFQRCMMSIFSDLLQDCMEVFMDDFIVYADSFEACMSNLSKVLKRCIDTNLVLNFENCHFMVIEGIVLGHLVSNKGIEVDRAKTNIISSLPNPTSVREACSFLGHAGFCKRFIKNFNNRALPLSRLLKKDVEFNFDQPCIEAFKELKNRLTFAPILQVPNWDLPFELMCDASNSALGTVLDQRAGVGQLVHVIAYASKTMDSAQQNYTTTEKELLAIVFALDKFRSYLLGSKIVVFSDHAALKFLLKKPDAKPRLIRWMLLLQEFDLEIRDKKGAENSVADHLSRIEKESEPMPIRDEFPDVQLLHIKASTP</sequence>
<evidence type="ECO:0000259" key="8">
    <source>
        <dbReference type="Pfam" id="PF00078"/>
    </source>
</evidence>
<reference evidence="10" key="1">
    <citation type="submission" date="2018-05" db="EMBL/GenBank/DDBJ databases">
        <title>Draft genome of Mucuna pruriens seed.</title>
        <authorList>
            <person name="Nnadi N.E."/>
            <person name="Vos R."/>
            <person name="Hasami M.H."/>
            <person name="Devisetty U.K."/>
            <person name="Aguiy J.C."/>
        </authorList>
    </citation>
    <scope>NUCLEOTIDE SEQUENCE [LARGE SCALE GENOMIC DNA]</scope>
    <source>
        <strain evidence="10">JCA_2017</strain>
    </source>
</reference>
<name>A0A371GAN8_MUCPR</name>
<keyword evidence="2" id="KW-0548">Nucleotidyltransferase</keyword>
<evidence type="ECO:0000256" key="2">
    <source>
        <dbReference type="ARBA" id="ARBA00022695"/>
    </source>
</evidence>
<dbReference type="Proteomes" id="UP000257109">
    <property type="component" value="Unassembled WGS sequence"/>
</dbReference>
<feature type="non-terminal residue" evidence="10">
    <location>
        <position position="1"/>
    </location>
</feature>
<gene>
    <name evidence="10" type="primary">pol</name>
    <name evidence="10" type="ORF">CR513_30921</name>
</gene>
<evidence type="ECO:0000259" key="9">
    <source>
        <dbReference type="Pfam" id="PF17917"/>
    </source>
</evidence>
<keyword evidence="5" id="KW-0378">Hydrolase</keyword>
<organism evidence="10 11">
    <name type="scientific">Mucuna pruriens</name>
    <name type="common">Velvet bean</name>
    <name type="synonym">Dolichos pruriens</name>
    <dbReference type="NCBI Taxonomy" id="157652"/>
    <lineage>
        <taxon>Eukaryota</taxon>
        <taxon>Viridiplantae</taxon>
        <taxon>Streptophyta</taxon>
        <taxon>Embryophyta</taxon>
        <taxon>Tracheophyta</taxon>
        <taxon>Spermatophyta</taxon>
        <taxon>Magnoliopsida</taxon>
        <taxon>eudicotyledons</taxon>
        <taxon>Gunneridae</taxon>
        <taxon>Pentapetalae</taxon>
        <taxon>rosids</taxon>
        <taxon>fabids</taxon>
        <taxon>Fabales</taxon>
        <taxon>Fabaceae</taxon>
        <taxon>Papilionoideae</taxon>
        <taxon>50 kb inversion clade</taxon>
        <taxon>NPAAA clade</taxon>
        <taxon>indigoferoid/millettioid clade</taxon>
        <taxon>Phaseoleae</taxon>
        <taxon>Mucuna</taxon>
    </lineage>
</organism>
<accession>A0A371GAN8</accession>
<dbReference type="SUPFAM" id="SSF56672">
    <property type="entry name" value="DNA/RNA polymerases"/>
    <property type="match status" value="1"/>
</dbReference>
<keyword evidence="6" id="KW-0695">RNA-directed DNA polymerase</keyword>
<dbReference type="GO" id="GO:0004519">
    <property type="term" value="F:endonuclease activity"/>
    <property type="evidence" value="ECO:0007669"/>
    <property type="project" value="UniProtKB-KW"/>
</dbReference>
<dbReference type="InterPro" id="IPR000477">
    <property type="entry name" value="RT_dom"/>
</dbReference>
<dbReference type="InterPro" id="IPR043502">
    <property type="entry name" value="DNA/RNA_pol_sf"/>
</dbReference>
<dbReference type="CDD" id="cd09274">
    <property type="entry name" value="RNase_HI_RT_Ty3"/>
    <property type="match status" value="1"/>
</dbReference>
<evidence type="ECO:0000313" key="11">
    <source>
        <dbReference type="Proteomes" id="UP000257109"/>
    </source>
</evidence>
<keyword evidence="3" id="KW-0540">Nuclease</keyword>
<evidence type="ECO:0000313" key="10">
    <source>
        <dbReference type="EMBL" id="RDX87591.1"/>
    </source>
</evidence>
<dbReference type="PANTHER" id="PTHR37984">
    <property type="entry name" value="PROTEIN CBG26694"/>
    <property type="match status" value="1"/>
</dbReference>
<dbReference type="AlphaFoldDB" id="A0A371GAN8"/>
<dbReference type="InterPro" id="IPR041373">
    <property type="entry name" value="RT_RNaseH"/>
</dbReference>
<keyword evidence="1" id="KW-0808">Transferase</keyword>
<dbReference type="EMBL" id="QJKJ01006184">
    <property type="protein sequence ID" value="RDX87591.1"/>
    <property type="molecule type" value="Genomic_DNA"/>
</dbReference>
<dbReference type="Pfam" id="PF17917">
    <property type="entry name" value="RT_RNaseH"/>
    <property type="match status" value="1"/>
</dbReference>
<evidence type="ECO:0000256" key="6">
    <source>
        <dbReference type="ARBA" id="ARBA00022918"/>
    </source>
</evidence>
<evidence type="ECO:0000256" key="5">
    <source>
        <dbReference type="ARBA" id="ARBA00022801"/>
    </source>
</evidence>
<dbReference type="FunFam" id="3.10.20.370:FF:000001">
    <property type="entry name" value="Retrovirus-related Pol polyprotein from transposon 17.6-like protein"/>
    <property type="match status" value="1"/>
</dbReference>
<evidence type="ECO:0000256" key="3">
    <source>
        <dbReference type="ARBA" id="ARBA00022722"/>
    </source>
</evidence>
<dbReference type="Gene3D" id="3.30.70.270">
    <property type="match status" value="2"/>
</dbReference>
<dbReference type="OrthoDB" id="532959at2759"/>
<dbReference type="InterPro" id="IPR043128">
    <property type="entry name" value="Rev_trsase/Diguanyl_cyclase"/>
</dbReference>
<dbReference type="GO" id="GO:0016787">
    <property type="term" value="F:hydrolase activity"/>
    <property type="evidence" value="ECO:0007669"/>
    <property type="project" value="UniProtKB-KW"/>
</dbReference>
<feature type="domain" description="Reverse transcriptase RNase H-like" evidence="9">
    <location>
        <begin position="614"/>
        <end position="717"/>
    </location>
</feature>
<proteinExistence type="predicted"/>
<dbReference type="FunFam" id="3.30.70.270:FF:000020">
    <property type="entry name" value="Transposon Tf2-6 polyprotein-like Protein"/>
    <property type="match status" value="1"/>
</dbReference>
<keyword evidence="4" id="KW-0255">Endonuclease</keyword>
<comment type="caution">
    <text evidence="10">The sequence shown here is derived from an EMBL/GenBank/DDBJ whole genome shotgun (WGS) entry which is preliminary data.</text>
</comment>
<protein>
    <submittedName>
        <fullName evidence="10">Retrovirus-related Pol polyprotein from transposon 17.6</fullName>
    </submittedName>
</protein>
<dbReference type="Pfam" id="PF00078">
    <property type="entry name" value="RVT_1"/>
    <property type="match status" value="1"/>
</dbReference>
<dbReference type="InterPro" id="IPR050951">
    <property type="entry name" value="Retrovirus_Pol_polyprotein"/>
</dbReference>
<dbReference type="CDD" id="cd01647">
    <property type="entry name" value="RT_LTR"/>
    <property type="match status" value="1"/>
</dbReference>
<evidence type="ECO:0000256" key="1">
    <source>
        <dbReference type="ARBA" id="ARBA00022679"/>
    </source>
</evidence>
<dbReference type="Gene3D" id="3.10.10.10">
    <property type="entry name" value="HIV Type 1 Reverse Transcriptase, subunit A, domain 1"/>
    <property type="match status" value="1"/>
</dbReference>
<feature type="region of interest" description="Disordered" evidence="7">
    <location>
        <begin position="214"/>
        <end position="233"/>
    </location>
</feature>